<dbReference type="InterPro" id="IPR038881">
    <property type="entry name" value="Yae1-like"/>
</dbReference>
<sequence>MSSHSNVEMDDIWGYSSSENNHYTTSSSKNHPSDIPRLQQEHTTAGYRDGITHAKSQHVQSGFDEGYSLGATIGARAGQLLGLLEGLAAAIGLTSLSMSYPPRIQETKRIESLLNEARRELSVQSVFGKEYWGEDGIWRYKVDGGEEIVFGDVAGQHPLLKKWDGIVRREAAGYGVDWDVLRDGERDLAEERKTVKKEGAEGGAEGGVNEGFAW</sequence>
<dbReference type="PANTHER" id="PTHR18829:SF0">
    <property type="entry name" value="PROTEIN YAE1 HOMOLOG"/>
    <property type="match status" value="1"/>
</dbReference>
<proteinExistence type="inferred from homology"/>
<evidence type="ECO:0000256" key="3">
    <source>
        <dbReference type="ARBA" id="ARBA00004496"/>
    </source>
</evidence>
<comment type="similarity">
    <text evidence="4">Belongs to the YAE1 family.</text>
</comment>
<dbReference type="GO" id="GO:0005737">
    <property type="term" value="C:cytoplasm"/>
    <property type="evidence" value="ECO:0007669"/>
    <property type="project" value="UniProtKB-SubCell"/>
</dbReference>
<comment type="function">
    <text evidence="1">The complex LTO1:YAE1 may function as a target specific adapter that probably recruits apo-RPLI1 to the cytosolic iron-sulfur protein assembly (CIA) complex machinery. May be required for biogenesis of the large ribosomal subunit and initiation of translation.</text>
</comment>
<evidence type="ECO:0000256" key="5">
    <source>
        <dbReference type="ARBA" id="ARBA00011427"/>
    </source>
</evidence>
<dbReference type="Pfam" id="PF09811">
    <property type="entry name" value="Yae1_N"/>
    <property type="match status" value="1"/>
</dbReference>
<evidence type="ECO:0000256" key="7">
    <source>
        <dbReference type="ARBA" id="ARBA00018400"/>
    </source>
</evidence>
<dbReference type="PANTHER" id="PTHR18829">
    <property type="entry name" value="PROTEIN YAE1 HOMOLOG"/>
    <property type="match status" value="1"/>
</dbReference>
<evidence type="ECO:0000259" key="10">
    <source>
        <dbReference type="Pfam" id="PF09811"/>
    </source>
</evidence>
<evidence type="ECO:0000256" key="2">
    <source>
        <dbReference type="ARBA" id="ARBA00004123"/>
    </source>
</evidence>
<evidence type="ECO:0000256" key="9">
    <source>
        <dbReference type="ARBA" id="ARBA00023242"/>
    </source>
</evidence>
<dbReference type="AlphaFoldDB" id="A0AAN7BQB5"/>
<keyword evidence="9" id="KW-0539">Nucleus</keyword>
<comment type="subunit">
    <text evidence="5">May form a complex with LTO1.</text>
</comment>
<comment type="subcellular location">
    <subcellularLocation>
        <location evidence="3">Cytoplasm</location>
    </subcellularLocation>
    <subcellularLocation>
        <location evidence="2">Nucleus</location>
    </subcellularLocation>
</comment>
<evidence type="ECO:0000256" key="8">
    <source>
        <dbReference type="ARBA" id="ARBA00022490"/>
    </source>
</evidence>
<evidence type="ECO:0000256" key="6">
    <source>
        <dbReference type="ARBA" id="ARBA00017286"/>
    </source>
</evidence>
<comment type="caution">
    <text evidence="11">The sequence shown here is derived from an EMBL/GenBank/DDBJ whole genome shotgun (WGS) entry which is preliminary data.</text>
</comment>
<feature type="domain" description="Essential protein Yae1 N-terminal" evidence="10">
    <location>
        <begin position="46"/>
        <end position="84"/>
    </location>
</feature>
<reference evidence="11" key="1">
    <citation type="journal article" date="2023" name="Mol. Phylogenet. Evol.">
        <title>Genome-scale phylogeny and comparative genomics of the fungal order Sordariales.</title>
        <authorList>
            <person name="Hensen N."/>
            <person name="Bonometti L."/>
            <person name="Westerberg I."/>
            <person name="Brannstrom I.O."/>
            <person name="Guillou S."/>
            <person name="Cros-Aarteil S."/>
            <person name="Calhoun S."/>
            <person name="Haridas S."/>
            <person name="Kuo A."/>
            <person name="Mondo S."/>
            <person name="Pangilinan J."/>
            <person name="Riley R."/>
            <person name="LaButti K."/>
            <person name="Andreopoulos B."/>
            <person name="Lipzen A."/>
            <person name="Chen C."/>
            <person name="Yan M."/>
            <person name="Daum C."/>
            <person name="Ng V."/>
            <person name="Clum A."/>
            <person name="Steindorff A."/>
            <person name="Ohm R.A."/>
            <person name="Martin F."/>
            <person name="Silar P."/>
            <person name="Natvig D.O."/>
            <person name="Lalanne C."/>
            <person name="Gautier V."/>
            <person name="Ament-Velasquez S.L."/>
            <person name="Kruys A."/>
            <person name="Hutchinson M.I."/>
            <person name="Powell A.J."/>
            <person name="Barry K."/>
            <person name="Miller A.N."/>
            <person name="Grigoriev I.V."/>
            <person name="Debuchy R."/>
            <person name="Gladieux P."/>
            <person name="Hiltunen Thoren M."/>
            <person name="Johannesson H."/>
        </authorList>
    </citation>
    <scope>NUCLEOTIDE SEQUENCE</scope>
    <source>
        <strain evidence="11">CBS 990.96</strain>
    </source>
</reference>
<protein>
    <recommendedName>
        <fullName evidence="7">Protein YAE1</fullName>
    </recommendedName>
    <alternativeName>
        <fullName evidence="6">Protein yae1</fullName>
    </alternativeName>
</protein>
<dbReference type="GO" id="GO:0005634">
    <property type="term" value="C:nucleus"/>
    <property type="evidence" value="ECO:0007669"/>
    <property type="project" value="UniProtKB-SubCell"/>
</dbReference>
<gene>
    <name evidence="11" type="ORF">QBC38DRAFT_187211</name>
</gene>
<name>A0AAN7BQB5_9PEZI</name>
<organism evidence="11 12">
    <name type="scientific">Podospora fimiseda</name>
    <dbReference type="NCBI Taxonomy" id="252190"/>
    <lineage>
        <taxon>Eukaryota</taxon>
        <taxon>Fungi</taxon>
        <taxon>Dikarya</taxon>
        <taxon>Ascomycota</taxon>
        <taxon>Pezizomycotina</taxon>
        <taxon>Sordariomycetes</taxon>
        <taxon>Sordariomycetidae</taxon>
        <taxon>Sordariales</taxon>
        <taxon>Podosporaceae</taxon>
        <taxon>Podospora</taxon>
    </lineage>
</organism>
<dbReference type="InterPro" id="IPR019191">
    <property type="entry name" value="Essential_protein_Yae1_N"/>
</dbReference>
<keyword evidence="8" id="KW-0963">Cytoplasm</keyword>
<dbReference type="EMBL" id="MU865329">
    <property type="protein sequence ID" value="KAK4227578.1"/>
    <property type="molecule type" value="Genomic_DNA"/>
</dbReference>
<accession>A0AAN7BQB5</accession>
<dbReference type="Proteomes" id="UP001301958">
    <property type="component" value="Unassembled WGS sequence"/>
</dbReference>
<reference evidence="11" key="2">
    <citation type="submission" date="2023-05" db="EMBL/GenBank/DDBJ databases">
        <authorList>
            <consortium name="Lawrence Berkeley National Laboratory"/>
            <person name="Steindorff A."/>
            <person name="Hensen N."/>
            <person name="Bonometti L."/>
            <person name="Westerberg I."/>
            <person name="Brannstrom I.O."/>
            <person name="Guillou S."/>
            <person name="Cros-Aarteil S."/>
            <person name="Calhoun S."/>
            <person name="Haridas S."/>
            <person name="Kuo A."/>
            <person name="Mondo S."/>
            <person name="Pangilinan J."/>
            <person name="Riley R."/>
            <person name="Labutti K."/>
            <person name="Andreopoulos B."/>
            <person name="Lipzen A."/>
            <person name="Chen C."/>
            <person name="Yanf M."/>
            <person name="Daum C."/>
            <person name="Ng V."/>
            <person name="Clum A."/>
            <person name="Ohm R."/>
            <person name="Martin F."/>
            <person name="Silar P."/>
            <person name="Natvig D."/>
            <person name="Lalanne C."/>
            <person name="Gautier V."/>
            <person name="Ament-Velasquez S.L."/>
            <person name="Kruys A."/>
            <person name="Hutchinson M.I."/>
            <person name="Powell A.J."/>
            <person name="Barry K."/>
            <person name="Miller A.N."/>
            <person name="Grigoriev I.V."/>
            <person name="Debuchy R."/>
            <person name="Gladieux P."/>
            <person name="Thoren M.H."/>
            <person name="Johannesson H."/>
        </authorList>
    </citation>
    <scope>NUCLEOTIDE SEQUENCE</scope>
    <source>
        <strain evidence="11">CBS 990.96</strain>
    </source>
</reference>
<keyword evidence="12" id="KW-1185">Reference proteome</keyword>
<evidence type="ECO:0000313" key="11">
    <source>
        <dbReference type="EMBL" id="KAK4227578.1"/>
    </source>
</evidence>
<evidence type="ECO:0000313" key="12">
    <source>
        <dbReference type="Proteomes" id="UP001301958"/>
    </source>
</evidence>
<evidence type="ECO:0000256" key="4">
    <source>
        <dbReference type="ARBA" id="ARBA00007096"/>
    </source>
</evidence>
<evidence type="ECO:0000256" key="1">
    <source>
        <dbReference type="ARBA" id="ARBA00003836"/>
    </source>
</evidence>